<protein>
    <recommendedName>
        <fullName evidence="6">TF-B3 domain-containing protein</fullName>
    </recommendedName>
</protein>
<keyword evidence="4" id="KW-0539">Nucleus</keyword>
<dbReference type="Proteomes" id="UP000824469">
    <property type="component" value="Unassembled WGS sequence"/>
</dbReference>
<dbReference type="PROSITE" id="PS50863">
    <property type="entry name" value="B3"/>
    <property type="match status" value="2"/>
</dbReference>
<evidence type="ECO:0000313" key="8">
    <source>
        <dbReference type="Proteomes" id="UP000824469"/>
    </source>
</evidence>
<feature type="compositionally biased region" description="Basic and acidic residues" evidence="5">
    <location>
        <begin position="634"/>
        <end position="654"/>
    </location>
</feature>
<dbReference type="CDD" id="cd10017">
    <property type="entry name" value="B3_DNA"/>
    <property type="match status" value="2"/>
</dbReference>
<dbReference type="PANTHER" id="PTHR31391">
    <property type="entry name" value="B3 DOMAIN-CONTAINING PROTEIN OS11G0197600-RELATED"/>
    <property type="match status" value="1"/>
</dbReference>
<keyword evidence="1" id="KW-0805">Transcription regulation</keyword>
<feature type="non-terminal residue" evidence="7">
    <location>
        <position position="1"/>
    </location>
</feature>
<evidence type="ECO:0000256" key="3">
    <source>
        <dbReference type="ARBA" id="ARBA00023163"/>
    </source>
</evidence>
<evidence type="ECO:0000313" key="7">
    <source>
        <dbReference type="EMBL" id="KAH9309569.1"/>
    </source>
</evidence>
<dbReference type="SMART" id="SM01019">
    <property type="entry name" value="B3"/>
    <property type="match status" value="2"/>
</dbReference>
<feature type="region of interest" description="Disordered" evidence="5">
    <location>
        <begin position="618"/>
        <end position="654"/>
    </location>
</feature>
<keyword evidence="8" id="KW-1185">Reference proteome</keyword>
<dbReference type="Gene3D" id="2.40.330.10">
    <property type="entry name" value="DNA-binding pseudobarrel domain"/>
    <property type="match status" value="2"/>
</dbReference>
<dbReference type="AlphaFoldDB" id="A0AA38FU52"/>
<dbReference type="SUPFAM" id="SSF101936">
    <property type="entry name" value="DNA-binding pseudobarrel domain"/>
    <property type="match status" value="2"/>
</dbReference>
<evidence type="ECO:0000256" key="2">
    <source>
        <dbReference type="ARBA" id="ARBA00023125"/>
    </source>
</evidence>
<accession>A0AA38FU52</accession>
<evidence type="ECO:0000256" key="1">
    <source>
        <dbReference type="ARBA" id="ARBA00023015"/>
    </source>
</evidence>
<comment type="caution">
    <text evidence="7">The sequence shown here is derived from an EMBL/GenBank/DDBJ whole genome shotgun (WGS) entry which is preliminary data.</text>
</comment>
<feature type="domain" description="TF-B3" evidence="6">
    <location>
        <begin position="1"/>
        <end position="78"/>
    </location>
</feature>
<evidence type="ECO:0000256" key="4">
    <source>
        <dbReference type="ARBA" id="ARBA00023242"/>
    </source>
</evidence>
<name>A0AA38FU52_TAXCH</name>
<evidence type="ECO:0000256" key="5">
    <source>
        <dbReference type="SAM" id="MobiDB-lite"/>
    </source>
</evidence>
<gene>
    <name evidence="7" type="ORF">KI387_037480</name>
</gene>
<dbReference type="InterPro" id="IPR015300">
    <property type="entry name" value="DNA-bd_pseudobarrel_sf"/>
</dbReference>
<dbReference type="InterPro" id="IPR044837">
    <property type="entry name" value="REM16-like"/>
</dbReference>
<evidence type="ECO:0000259" key="6">
    <source>
        <dbReference type="PROSITE" id="PS50863"/>
    </source>
</evidence>
<organism evidence="7 8">
    <name type="scientific">Taxus chinensis</name>
    <name type="common">Chinese yew</name>
    <name type="synonym">Taxus wallichiana var. chinensis</name>
    <dbReference type="NCBI Taxonomy" id="29808"/>
    <lineage>
        <taxon>Eukaryota</taxon>
        <taxon>Viridiplantae</taxon>
        <taxon>Streptophyta</taxon>
        <taxon>Embryophyta</taxon>
        <taxon>Tracheophyta</taxon>
        <taxon>Spermatophyta</taxon>
        <taxon>Pinopsida</taxon>
        <taxon>Pinidae</taxon>
        <taxon>Conifers II</taxon>
        <taxon>Cupressales</taxon>
        <taxon>Taxaceae</taxon>
        <taxon>Taxus</taxon>
    </lineage>
</organism>
<feature type="domain" description="TF-B3" evidence="6">
    <location>
        <begin position="174"/>
        <end position="272"/>
    </location>
</feature>
<dbReference type="InterPro" id="IPR003340">
    <property type="entry name" value="B3_DNA-bd"/>
</dbReference>
<keyword evidence="3" id="KW-0804">Transcription</keyword>
<proteinExistence type="predicted"/>
<keyword evidence="2" id="KW-0238">DNA-binding</keyword>
<dbReference type="EMBL" id="JAHRHJ020000007">
    <property type="protein sequence ID" value="KAH9309569.1"/>
    <property type="molecule type" value="Genomic_DNA"/>
</dbReference>
<reference evidence="7 8" key="1">
    <citation type="journal article" date="2021" name="Nat. Plants">
        <title>The Taxus genome provides insights into paclitaxel biosynthesis.</title>
        <authorList>
            <person name="Xiong X."/>
            <person name="Gou J."/>
            <person name="Liao Q."/>
            <person name="Li Y."/>
            <person name="Zhou Q."/>
            <person name="Bi G."/>
            <person name="Li C."/>
            <person name="Du R."/>
            <person name="Wang X."/>
            <person name="Sun T."/>
            <person name="Guo L."/>
            <person name="Liang H."/>
            <person name="Lu P."/>
            <person name="Wu Y."/>
            <person name="Zhang Z."/>
            <person name="Ro D.K."/>
            <person name="Shang Y."/>
            <person name="Huang S."/>
            <person name="Yan J."/>
        </authorList>
    </citation>
    <scope>NUCLEOTIDE SEQUENCE [LARGE SCALE GENOMIC DNA]</scope>
    <source>
        <strain evidence="7">Ta-2019</strain>
    </source>
</reference>
<sequence>RIPPVFVQKLKNELGSNVILQSPSGHLWDVKLCGTTTEMEFVTGWEKFVYHQKIELGDFLVFKYICRSYFKVRIFGRSGCQKNIIVFDPWNTYQHCDQPIDNKLSLVSDEEKNWQLKALAIRHPGCPQKKDQIESVKKRYQKSHYVSCRRAVTQAERNQALRAANSFSSDKPFCLITLKPSYVYNAVWLRIPIACRDRLQLPREKTKVILVDPNNNEWDVQYLGNLNQPGLSAGWRYFSFDNNLEDGDVCIFEQVDNSDNELKLRVHIFRVVEKCTPYKWMKGRQKNDSIALPTNYSNEKMKREYFAPNFGPEEGRDAKLVKSVLREDVVVNMSATAFGTEQGEEAKRVNLISREELATNWSCKAFEPEQRKDVKQVKTVSCEDLAANLSGKALGPEQRIDMKQVNTVSRGGLTANMLANALGPGQIKDAKQMNRVSSEDLSAILSGKAFGPEQRKDAKQVNTVSREDLDVNMFAKALGSEQRKDSKQVNTVSSEYVSAHFPGKAFGLDKRIDVKHVNTVSRGELFVNMLPKQLGPEHRKDAKQVNTLSGEDLAINMLAEALRPEQRTDAKQVNTVCSEDLSAKFSGKTFGSEQRKDAKQINTVSREDLAVNMLAKASGPEQRNDAKQVNTVSSEDHCEKFSGKEFGSEQGKDAKEVNTVSKENLAVNMFTEASGPKQKRDAEQVSTVSSEELPAKLLDKAFVPVQRKYAKQVITVSREDHAFNILAKALGHEQEIKHLHGKKENASTGRYKRAKYMPAISERKTGCRRSLRLAQRCNVVEHPKKDQLCSASSVDGKESIGSDTMLLSKKTPLDDVNGYDEEDDLMIIWDSNDVTHVKPPRSKGLVLSQESS</sequence>
<dbReference type="Pfam" id="PF02362">
    <property type="entry name" value="B3"/>
    <property type="match status" value="2"/>
</dbReference>
<dbReference type="GO" id="GO:0003677">
    <property type="term" value="F:DNA binding"/>
    <property type="evidence" value="ECO:0007669"/>
    <property type="project" value="UniProtKB-KW"/>
</dbReference>
<dbReference type="PANTHER" id="PTHR31391:SF106">
    <property type="entry name" value="B3 DOMAIN-CONTAINING PROTEIN OS01G0723500"/>
    <property type="match status" value="1"/>
</dbReference>